<feature type="region of interest" description="Disordered" evidence="1">
    <location>
        <begin position="197"/>
        <end position="260"/>
    </location>
</feature>
<dbReference type="Proteomes" id="UP001363622">
    <property type="component" value="Unassembled WGS sequence"/>
</dbReference>
<gene>
    <name evidence="2" type="ORF">IWZ03DRAFT_114167</name>
</gene>
<keyword evidence="3" id="KW-1185">Reference proteome</keyword>
<name>A0ABR1KVS1_9PEZI</name>
<comment type="caution">
    <text evidence="2">The sequence shown here is derived from an EMBL/GenBank/DDBJ whole genome shotgun (WGS) entry which is preliminary data.</text>
</comment>
<evidence type="ECO:0000313" key="3">
    <source>
        <dbReference type="Proteomes" id="UP001363622"/>
    </source>
</evidence>
<sequence length="260" mass="28363">MAPNFSKDSIWRQMNYTPPRGSCNHKDSLLSPKCPCLRFMLHPLKLSSSFTCDGCDHHASFHNMASPADDAIIARWETESQEQQQQNAIANPRPRKRQRLLTAAVDTHAPRASSDNVNNHNRALEFEVDDSTRRRARSASPASEVSDIAAGADALHLSSNSSRTWGERFSSWSFGRVELEPVKTPPKKTPVITTMTTAKAPQGTKGKRAAVPASRIIVKKAGRPKKTSERSGAAGPSGSSNVLGDTNSEPILLSDTEHPD</sequence>
<dbReference type="EMBL" id="JBBPHU010000002">
    <property type="protein sequence ID" value="KAK7522274.1"/>
    <property type="molecule type" value="Genomic_DNA"/>
</dbReference>
<proteinExistence type="predicted"/>
<feature type="region of interest" description="Disordered" evidence="1">
    <location>
        <begin position="78"/>
        <end position="97"/>
    </location>
</feature>
<feature type="compositionally biased region" description="Polar residues" evidence="1">
    <location>
        <begin position="237"/>
        <end position="249"/>
    </location>
</feature>
<organism evidence="2 3">
    <name type="scientific">Phyllosticta citriasiana</name>
    <dbReference type="NCBI Taxonomy" id="595635"/>
    <lineage>
        <taxon>Eukaryota</taxon>
        <taxon>Fungi</taxon>
        <taxon>Dikarya</taxon>
        <taxon>Ascomycota</taxon>
        <taxon>Pezizomycotina</taxon>
        <taxon>Dothideomycetes</taxon>
        <taxon>Dothideomycetes incertae sedis</taxon>
        <taxon>Botryosphaeriales</taxon>
        <taxon>Phyllostictaceae</taxon>
        <taxon>Phyllosticta</taxon>
    </lineage>
</organism>
<evidence type="ECO:0000256" key="1">
    <source>
        <dbReference type="SAM" id="MobiDB-lite"/>
    </source>
</evidence>
<protein>
    <submittedName>
        <fullName evidence="2">Uncharacterized protein</fullName>
    </submittedName>
</protein>
<reference evidence="2 3" key="1">
    <citation type="submission" date="2024-04" db="EMBL/GenBank/DDBJ databases">
        <title>Phyllosticta paracitricarpa is synonymous to the EU quarantine fungus P. citricarpa based on phylogenomic analyses.</title>
        <authorList>
            <consortium name="Lawrence Berkeley National Laboratory"/>
            <person name="Van Ingen-Buijs V.A."/>
            <person name="Van Westerhoven A.C."/>
            <person name="Haridas S."/>
            <person name="Skiadas P."/>
            <person name="Martin F."/>
            <person name="Groenewald J.Z."/>
            <person name="Crous P.W."/>
            <person name="Seidl M.F."/>
        </authorList>
    </citation>
    <scope>NUCLEOTIDE SEQUENCE [LARGE SCALE GENOMIC DNA]</scope>
    <source>
        <strain evidence="2 3">CBS 123371</strain>
    </source>
</reference>
<evidence type="ECO:0000313" key="2">
    <source>
        <dbReference type="EMBL" id="KAK7522274.1"/>
    </source>
</evidence>
<accession>A0ABR1KVS1</accession>